<dbReference type="AlphaFoldDB" id="A0A2W1JM58"/>
<reference evidence="1 2" key="1">
    <citation type="journal article" date="2018" name="Sci. Rep.">
        <title>A novel species of the marine cyanobacterium Acaryochloris with a unique pigment content and lifestyle.</title>
        <authorList>
            <person name="Partensky F."/>
            <person name="Six C."/>
            <person name="Ratin M."/>
            <person name="Garczarek L."/>
            <person name="Vaulot D."/>
            <person name="Probert I."/>
            <person name="Calteau A."/>
            <person name="Gourvil P."/>
            <person name="Marie D."/>
            <person name="Grebert T."/>
            <person name="Bouchier C."/>
            <person name="Le Panse S."/>
            <person name="Gachenot M."/>
            <person name="Rodriguez F."/>
            <person name="Garrido J.L."/>
        </authorList>
    </citation>
    <scope>NUCLEOTIDE SEQUENCE [LARGE SCALE GENOMIC DNA]</scope>
    <source>
        <strain evidence="1 2">RCC1774</strain>
    </source>
</reference>
<dbReference type="RefSeq" id="WP_110985443.1">
    <property type="nucleotide sequence ID" value="NZ_CAWNWM010000003.1"/>
</dbReference>
<comment type="caution">
    <text evidence="1">The sequence shown here is derived from an EMBL/GenBank/DDBJ whole genome shotgun (WGS) entry which is preliminary data.</text>
</comment>
<dbReference type="EMBL" id="PQWO01000003">
    <property type="protein sequence ID" value="PZD74296.1"/>
    <property type="molecule type" value="Genomic_DNA"/>
</dbReference>
<evidence type="ECO:0000313" key="2">
    <source>
        <dbReference type="Proteomes" id="UP000248857"/>
    </source>
</evidence>
<gene>
    <name evidence="1" type="ORF">C1752_01491</name>
</gene>
<organism evidence="1 2">
    <name type="scientific">Acaryochloris thomasi RCC1774</name>
    <dbReference type="NCBI Taxonomy" id="1764569"/>
    <lineage>
        <taxon>Bacteria</taxon>
        <taxon>Bacillati</taxon>
        <taxon>Cyanobacteriota</taxon>
        <taxon>Cyanophyceae</taxon>
        <taxon>Acaryochloridales</taxon>
        <taxon>Acaryochloridaceae</taxon>
        <taxon>Acaryochloris</taxon>
        <taxon>Acaryochloris thomasi</taxon>
    </lineage>
</organism>
<accession>A0A2W1JM58</accession>
<protein>
    <submittedName>
        <fullName evidence="1">Uncharacterized protein</fullName>
    </submittedName>
</protein>
<evidence type="ECO:0000313" key="1">
    <source>
        <dbReference type="EMBL" id="PZD74296.1"/>
    </source>
</evidence>
<dbReference type="Proteomes" id="UP000248857">
    <property type="component" value="Unassembled WGS sequence"/>
</dbReference>
<sequence>MSEQISNLLYGVIGGGIASTSIKLVENYWIGPRLNEQSEARKQLFRYGKPLWYACQTLQHRLSEIEQKMDSPRTSLAASPRDAQSLSWYTTKHGNYISSSAYMLAVASFWIISYERDVVYLNFGRKSLTANFQTKIENFKDSVSNRTSLWLNYLNGIGEQLAEEGSQEPISFSNFCIKLLNEEIYLEYYMHLFDFLSEINQGKFRVNIRNTVIALFEIKDFLLSNRIAIQNR</sequence>
<keyword evidence="2" id="KW-1185">Reference proteome</keyword>
<name>A0A2W1JM58_9CYAN</name>
<proteinExistence type="predicted"/>